<dbReference type="EC" id="6.3.5.1" evidence="8"/>
<evidence type="ECO:0000256" key="6">
    <source>
        <dbReference type="ARBA" id="ARBA00023027"/>
    </source>
</evidence>
<dbReference type="InterPro" id="IPR003010">
    <property type="entry name" value="C-N_Hydrolase"/>
</dbReference>
<evidence type="ECO:0000259" key="9">
    <source>
        <dbReference type="PROSITE" id="PS50263"/>
    </source>
</evidence>
<evidence type="ECO:0000256" key="7">
    <source>
        <dbReference type="ARBA" id="ARBA00052340"/>
    </source>
</evidence>
<dbReference type="PANTHER" id="PTHR23090">
    <property type="entry name" value="NH 3 /GLUTAMINE-DEPENDENT NAD + SYNTHETASE"/>
    <property type="match status" value="1"/>
</dbReference>
<feature type="domain" description="CN hydrolase" evidence="9">
    <location>
        <begin position="5"/>
        <end position="282"/>
    </location>
</feature>
<reference evidence="10" key="1">
    <citation type="submission" date="2021-01" db="EMBL/GenBank/DDBJ databases">
        <authorList>
            <person name="Corre E."/>
            <person name="Pelletier E."/>
            <person name="Niang G."/>
            <person name="Scheremetjew M."/>
            <person name="Finn R."/>
            <person name="Kale V."/>
            <person name="Holt S."/>
            <person name="Cochrane G."/>
            <person name="Meng A."/>
            <person name="Brown T."/>
            <person name="Cohen L."/>
        </authorList>
    </citation>
    <scope>NUCLEOTIDE SEQUENCE</scope>
</reference>
<proteinExistence type="inferred from homology"/>
<dbReference type="GO" id="GO:0004359">
    <property type="term" value="F:glutaminase activity"/>
    <property type="evidence" value="ECO:0007669"/>
    <property type="project" value="InterPro"/>
</dbReference>
<dbReference type="InterPro" id="IPR014729">
    <property type="entry name" value="Rossmann-like_a/b/a_fold"/>
</dbReference>
<dbReference type="SUPFAM" id="SSF56317">
    <property type="entry name" value="Carbon-nitrogen hydrolase"/>
    <property type="match status" value="1"/>
</dbReference>
<evidence type="ECO:0000313" key="10">
    <source>
        <dbReference type="EMBL" id="CAD8830742.1"/>
    </source>
</evidence>
<dbReference type="EMBL" id="HBFQ01007300">
    <property type="protein sequence ID" value="CAD8830742.1"/>
    <property type="molecule type" value="Transcribed_RNA"/>
</dbReference>
<comment type="similarity">
    <text evidence="2 8">In the C-terminal section; belongs to the NAD synthetase family.</text>
</comment>
<evidence type="ECO:0000256" key="2">
    <source>
        <dbReference type="ARBA" id="ARBA00007145"/>
    </source>
</evidence>
<dbReference type="FunFam" id="3.60.110.10:FF:000003">
    <property type="entry name" value="Glutamine-dependent NAD(+) synthetase"/>
    <property type="match status" value="1"/>
</dbReference>
<dbReference type="Pfam" id="PF02540">
    <property type="entry name" value="NAD_synthase"/>
    <property type="match status" value="1"/>
</dbReference>
<keyword evidence="4 8" id="KW-0547">Nucleotide-binding</keyword>
<dbReference type="InterPro" id="IPR022310">
    <property type="entry name" value="NAD/GMP_synthase"/>
</dbReference>
<evidence type="ECO:0000256" key="5">
    <source>
        <dbReference type="ARBA" id="ARBA00022840"/>
    </source>
</evidence>
<dbReference type="CDD" id="cd07570">
    <property type="entry name" value="GAT_Gln-NAD-synth"/>
    <property type="match status" value="1"/>
</dbReference>
<evidence type="ECO:0000256" key="4">
    <source>
        <dbReference type="ARBA" id="ARBA00022741"/>
    </source>
</evidence>
<keyword evidence="5 8" id="KW-0067">ATP-binding</keyword>
<dbReference type="GO" id="GO:0005737">
    <property type="term" value="C:cytoplasm"/>
    <property type="evidence" value="ECO:0007669"/>
    <property type="project" value="InterPro"/>
</dbReference>
<dbReference type="InterPro" id="IPR014445">
    <property type="entry name" value="Gln-dep_NAD_synthase"/>
</dbReference>
<dbReference type="Gene3D" id="3.40.50.620">
    <property type="entry name" value="HUPs"/>
    <property type="match status" value="1"/>
</dbReference>
<dbReference type="FunFam" id="3.40.50.620:FF:000036">
    <property type="entry name" value="Glutamine-dependent NAD(+) synthetase"/>
    <property type="match status" value="1"/>
</dbReference>
<dbReference type="InterPro" id="IPR003694">
    <property type="entry name" value="NAD_synthase"/>
</dbReference>
<keyword evidence="6 8" id="KW-0520">NAD</keyword>
<dbReference type="GO" id="GO:0009435">
    <property type="term" value="P:NAD+ biosynthetic process"/>
    <property type="evidence" value="ECO:0007669"/>
    <property type="project" value="UniProtKB-UniRule"/>
</dbReference>
<comment type="pathway">
    <text evidence="1 8">Cofactor biosynthesis; NAD(+) biosynthesis; NAD(+) from deamido-NAD(+) (L-Gln route): step 1/1.</text>
</comment>
<dbReference type="PANTHER" id="PTHR23090:SF9">
    <property type="entry name" value="GLUTAMINE-DEPENDENT NAD(+) SYNTHETASE"/>
    <property type="match status" value="1"/>
</dbReference>
<dbReference type="GO" id="GO:0005524">
    <property type="term" value="F:ATP binding"/>
    <property type="evidence" value="ECO:0007669"/>
    <property type="project" value="UniProtKB-UniRule"/>
</dbReference>
<dbReference type="InterPro" id="IPR036526">
    <property type="entry name" value="C-N_Hydrolase_sf"/>
</dbReference>
<dbReference type="Pfam" id="PF00795">
    <property type="entry name" value="CN_hydrolase"/>
    <property type="match status" value="1"/>
</dbReference>
<keyword evidence="3 8" id="KW-0436">Ligase</keyword>
<dbReference type="UniPathway" id="UPA00253">
    <property type="reaction ID" value="UER00334"/>
</dbReference>
<comment type="catalytic activity">
    <reaction evidence="7 8">
        <text>deamido-NAD(+) + L-glutamine + ATP + H2O = L-glutamate + AMP + diphosphate + NAD(+) + H(+)</text>
        <dbReference type="Rhea" id="RHEA:24384"/>
        <dbReference type="ChEBI" id="CHEBI:15377"/>
        <dbReference type="ChEBI" id="CHEBI:15378"/>
        <dbReference type="ChEBI" id="CHEBI:29985"/>
        <dbReference type="ChEBI" id="CHEBI:30616"/>
        <dbReference type="ChEBI" id="CHEBI:33019"/>
        <dbReference type="ChEBI" id="CHEBI:57540"/>
        <dbReference type="ChEBI" id="CHEBI:58359"/>
        <dbReference type="ChEBI" id="CHEBI:58437"/>
        <dbReference type="ChEBI" id="CHEBI:456215"/>
        <dbReference type="EC" id="6.3.5.1"/>
    </reaction>
</comment>
<organism evidence="10">
    <name type="scientific">Noctiluca scintillans</name>
    <name type="common">Sea sparkle</name>
    <name type="synonym">Red tide dinoflagellate</name>
    <dbReference type="NCBI Taxonomy" id="2966"/>
    <lineage>
        <taxon>Eukaryota</taxon>
        <taxon>Sar</taxon>
        <taxon>Alveolata</taxon>
        <taxon>Dinophyceae</taxon>
        <taxon>Noctilucales</taxon>
        <taxon>Noctilucaceae</taxon>
        <taxon>Noctiluca</taxon>
    </lineage>
</organism>
<protein>
    <recommendedName>
        <fullName evidence="8">Glutamine-dependent NAD(+) synthetase</fullName>
        <ecNumber evidence="8">6.3.5.1</ecNumber>
    </recommendedName>
    <alternativeName>
        <fullName evidence="8">NAD(+) synthase [glutamine-hydrolyzing]</fullName>
    </alternativeName>
</protein>
<dbReference type="SUPFAM" id="SSF52402">
    <property type="entry name" value="Adenine nucleotide alpha hydrolases-like"/>
    <property type="match status" value="1"/>
</dbReference>
<dbReference type="PIRSF" id="PIRSF006630">
    <property type="entry name" value="NADS_GAT"/>
    <property type="match status" value="1"/>
</dbReference>
<dbReference type="PROSITE" id="PS50263">
    <property type="entry name" value="CN_HYDROLASE"/>
    <property type="match status" value="1"/>
</dbReference>
<dbReference type="GO" id="GO:0003952">
    <property type="term" value="F:NAD+ synthase (glutamine-hydrolyzing) activity"/>
    <property type="evidence" value="ECO:0007669"/>
    <property type="project" value="UniProtKB-UniRule"/>
</dbReference>
<sequence length="739" mass="82066">MASLAKVATCNLNQWAMDFKGNLERIKISISEAKAKGCTFRTGPELEITGYGCEDAFLEVDTFIHAWECLADILSGDFTEGILCDIGMPVMHRNVNYNCRVVCLNRRVIGIRPKIFLANDGNYREMRYFTPWFVDPSTEGYGPLQDFYLPTFVQQLTGQSKVPIGIFAISSLDTCVSFETCEELFTPKSPHILLSLDGVEIIANGSGSHHQLRKLNKRIDLVRGATSKAGGVYLYANQKGCDGGRLYFDGCAMIYVNGGCVAQGSQFEGLDEVEMVVATVNVSDVRSFRSNFIARSFQASSTASVPRIDIDFRLCSVSHVFAPSPTFEARLHEPEEEIAYGPSGWLWDYLRRSGMRGYFLALSGGADSSSTATLVAIMCQRVVEELSTGSERSKAKLLADVRKITKRPQYTPSDWKDLCGKIFVTCYMASEYSGNETRERADALAKEIGSIHSLIYIDSLCAAVRDTFEKVEFPTGKIVKENCKTRPQMNGTFMENIALQNIQARGRMVMAYYMSQLMPWATDGDATTAGGSLLVLGSANVDEAIRGYYTKYDCSAADINPIGGINKGDLKSFLMWAGKMKNIPVLQRVAEAQPSAELTGAEGAQLDEEDMGMSYAELRDLGHCRKVEHCGPLSTFLKLRVQWNDGRRITPSKRATGDKAPVTVDEQVAQKVKDFFFFHSINRHKMTTLTPAYHAENYSPDDNRFDLRPFLQPSAWEHQFAAIDAKVAEAKLFAEAQEN</sequence>
<evidence type="ECO:0000256" key="8">
    <source>
        <dbReference type="PIRNR" id="PIRNR006630"/>
    </source>
</evidence>
<dbReference type="CDD" id="cd00553">
    <property type="entry name" value="NAD_synthase"/>
    <property type="match status" value="1"/>
</dbReference>
<dbReference type="HAMAP" id="MF_02090">
    <property type="entry name" value="NadE_glutamine_dep"/>
    <property type="match status" value="1"/>
</dbReference>
<dbReference type="Gene3D" id="3.60.110.10">
    <property type="entry name" value="Carbon-nitrogen hydrolase"/>
    <property type="match status" value="1"/>
</dbReference>
<evidence type="ECO:0000256" key="3">
    <source>
        <dbReference type="ARBA" id="ARBA00022598"/>
    </source>
</evidence>
<evidence type="ECO:0000256" key="1">
    <source>
        <dbReference type="ARBA" id="ARBA00005188"/>
    </source>
</evidence>
<accession>A0A7S0ZSD6</accession>
<name>A0A7S0ZSD6_NOCSC</name>
<gene>
    <name evidence="10" type="ORF">NSCI0253_LOCUS5088</name>
</gene>
<dbReference type="AlphaFoldDB" id="A0A7S0ZSD6"/>